<dbReference type="PANTHER" id="PTHR42930:SF3">
    <property type="entry name" value="PHOSPHATE-SPECIFIC TRANSPORT SYSTEM ACCESSORY PROTEIN PHOU"/>
    <property type="match status" value="1"/>
</dbReference>
<dbReference type="NCBIfam" id="TIGR02135">
    <property type="entry name" value="phoU_full"/>
    <property type="match status" value="1"/>
</dbReference>
<dbReference type="OrthoDB" id="9814256at2"/>
<name>A0A1H2XU99_9BACL</name>
<comment type="function">
    <text evidence="7">Plays a role in the regulation of phosphate uptake.</text>
</comment>
<evidence type="ECO:0000256" key="5">
    <source>
        <dbReference type="ARBA" id="ARBA00022490"/>
    </source>
</evidence>
<comment type="subcellular location">
    <subcellularLocation>
        <location evidence="1 7">Cytoplasm</location>
    </subcellularLocation>
</comment>
<evidence type="ECO:0000256" key="6">
    <source>
        <dbReference type="ARBA" id="ARBA00022592"/>
    </source>
</evidence>
<dbReference type="GO" id="GO:0006817">
    <property type="term" value="P:phosphate ion transport"/>
    <property type="evidence" value="ECO:0007669"/>
    <property type="project" value="UniProtKB-KW"/>
</dbReference>
<dbReference type="Pfam" id="PF01895">
    <property type="entry name" value="PhoU"/>
    <property type="match status" value="2"/>
</dbReference>
<dbReference type="GO" id="GO:0005737">
    <property type="term" value="C:cytoplasm"/>
    <property type="evidence" value="ECO:0007669"/>
    <property type="project" value="UniProtKB-SubCell"/>
</dbReference>
<protein>
    <recommendedName>
        <fullName evidence="7">Phosphate-specific transport system accessory protein PhoU</fullName>
    </recommendedName>
</protein>
<dbReference type="GO" id="GO:0030643">
    <property type="term" value="P:intracellular phosphate ion homeostasis"/>
    <property type="evidence" value="ECO:0007669"/>
    <property type="project" value="InterPro"/>
</dbReference>
<evidence type="ECO:0000256" key="4">
    <source>
        <dbReference type="ARBA" id="ARBA00022448"/>
    </source>
</evidence>
<keyword evidence="4 7" id="KW-0813">Transport</keyword>
<evidence type="ECO:0000256" key="7">
    <source>
        <dbReference type="PIRNR" id="PIRNR003107"/>
    </source>
</evidence>
<keyword evidence="10" id="KW-1185">Reference proteome</keyword>
<feature type="domain" description="PhoU" evidence="8">
    <location>
        <begin position="17"/>
        <end position="103"/>
    </location>
</feature>
<evidence type="ECO:0000256" key="1">
    <source>
        <dbReference type="ARBA" id="ARBA00004496"/>
    </source>
</evidence>
<dbReference type="STRING" id="1048340.SAMN05444487_10845"/>
<evidence type="ECO:0000313" key="10">
    <source>
        <dbReference type="Proteomes" id="UP000198534"/>
    </source>
</evidence>
<dbReference type="PANTHER" id="PTHR42930">
    <property type="entry name" value="PHOSPHATE-SPECIFIC TRANSPORT SYSTEM ACCESSORY PROTEIN PHOU"/>
    <property type="match status" value="1"/>
</dbReference>
<evidence type="ECO:0000259" key="8">
    <source>
        <dbReference type="Pfam" id="PF01895"/>
    </source>
</evidence>
<proteinExistence type="inferred from homology"/>
<dbReference type="GO" id="GO:0045936">
    <property type="term" value="P:negative regulation of phosphate metabolic process"/>
    <property type="evidence" value="ECO:0007669"/>
    <property type="project" value="InterPro"/>
</dbReference>
<evidence type="ECO:0000256" key="2">
    <source>
        <dbReference type="ARBA" id="ARBA00008107"/>
    </source>
</evidence>
<dbReference type="PIRSF" id="PIRSF003107">
    <property type="entry name" value="PhoU"/>
    <property type="match status" value="1"/>
</dbReference>
<dbReference type="InterPro" id="IPR026022">
    <property type="entry name" value="PhoU_dom"/>
</dbReference>
<dbReference type="FunFam" id="1.20.58.220:FF:000004">
    <property type="entry name" value="Phosphate-specific transport system accessory protein PhoU"/>
    <property type="match status" value="1"/>
</dbReference>
<dbReference type="EMBL" id="FNNQ01000008">
    <property type="protein sequence ID" value="SDW95899.1"/>
    <property type="molecule type" value="Genomic_DNA"/>
</dbReference>
<dbReference type="RefSeq" id="WP_091739585.1">
    <property type="nucleotide sequence ID" value="NZ_FNNQ01000008.1"/>
</dbReference>
<comment type="subunit">
    <text evidence="3 7">Homodimer.</text>
</comment>
<dbReference type="InterPro" id="IPR028366">
    <property type="entry name" value="PhoU"/>
</dbReference>
<dbReference type="SUPFAM" id="SSF109755">
    <property type="entry name" value="PhoU-like"/>
    <property type="match status" value="1"/>
</dbReference>
<keyword evidence="6 7" id="KW-0592">Phosphate transport</keyword>
<reference evidence="9 10" key="1">
    <citation type="submission" date="2016-10" db="EMBL/GenBank/DDBJ databases">
        <authorList>
            <person name="de Groot N.N."/>
        </authorList>
    </citation>
    <scope>NUCLEOTIDE SEQUENCE [LARGE SCALE GENOMIC DNA]</scope>
    <source>
        <strain evidence="9 10">DSM 45610</strain>
    </source>
</reference>
<accession>A0A1H2XU99</accession>
<dbReference type="InterPro" id="IPR038078">
    <property type="entry name" value="PhoU-like_sf"/>
</dbReference>
<organism evidence="9 10">
    <name type="scientific">Marininema mesophilum</name>
    <dbReference type="NCBI Taxonomy" id="1048340"/>
    <lineage>
        <taxon>Bacteria</taxon>
        <taxon>Bacillati</taxon>
        <taxon>Bacillota</taxon>
        <taxon>Bacilli</taxon>
        <taxon>Bacillales</taxon>
        <taxon>Thermoactinomycetaceae</taxon>
        <taxon>Marininema</taxon>
    </lineage>
</organism>
<evidence type="ECO:0000313" key="9">
    <source>
        <dbReference type="EMBL" id="SDW95899.1"/>
    </source>
</evidence>
<dbReference type="AlphaFoldDB" id="A0A1H2XU99"/>
<sequence length="218" mass="24923">MIRPFDTSLLEVKSTLLNMGEKLEVAINKAVRALANLDADLGREVMLHDSEVDKIEEELDMKVTTLIATQQPVAKDLRKLIAALKIASDMERMADLARNIAETAVKMVESDQKLFKKLEDIPKMARITQKMVHDGINSYIDGNEELAKAMARQDDEVDQMYERIVKELLERMINEQQFTEVSLRLCFVARYLERIADHATNIAEEIVYIETGKRVDLN</sequence>
<feature type="domain" description="PhoU" evidence="8">
    <location>
        <begin position="121"/>
        <end position="206"/>
    </location>
</feature>
<gene>
    <name evidence="9" type="ORF">SAMN05444487_10845</name>
</gene>
<dbReference type="Proteomes" id="UP000198534">
    <property type="component" value="Unassembled WGS sequence"/>
</dbReference>
<keyword evidence="5 7" id="KW-0963">Cytoplasm</keyword>
<dbReference type="Gene3D" id="1.20.58.220">
    <property type="entry name" value="Phosphate transport system protein phou homolog 2, domain 2"/>
    <property type="match status" value="2"/>
</dbReference>
<comment type="similarity">
    <text evidence="2 7">Belongs to the PhoU family.</text>
</comment>
<evidence type="ECO:0000256" key="3">
    <source>
        <dbReference type="ARBA" id="ARBA00011738"/>
    </source>
</evidence>